<keyword evidence="7" id="KW-1185">Reference proteome</keyword>
<evidence type="ECO:0000256" key="1">
    <source>
        <dbReference type="ARBA" id="ARBA00004123"/>
    </source>
</evidence>
<proteinExistence type="inferred from homology"/>
<reference evidence="6" key="2">
    <citation type="journal article" date="2022" name="Hortic Res">
        <title>The genome of Dioscorea zingiberensis sheds light on the biosynthesis, origin and evolution of the medicinally important diosgenin saponins.</title>
        <authorList>
            <person name="Li Y."/>
            <person name="Tan C."/>
            <person name="Li Z."/>
            <person name="Guo J."/>
            <person name="Li S."/>
            <person name="Chen X."/>
            <person name="Wang C."/>
            <person name="Dai X."/>
            <person name="Yang H."/>
            <person name="Song W."/>
            <person name="Hou L."/>
            <person name="Xu J."/>
            <person name="Tong Z."/>
            <person name="Xu A."/>
            <person name="Yuan X."/>
            <person name="Wang W."/>
            <person name="Yang Q."/>
            <person name="Chen L."/>
            <person name="Sun Z."/>
            <person name="Wang K."/>
            <person name="Pan B."/>
            <person name="Chen J."/>
            <person name="Bao Y."/>
            <person name="Liu F."/>
            <person name="Qi X."/>
            <person name="Gang D.R."/>
            <person name="Wen J."/>
            <person name="Li J."/>
        </authorList>
    </citation>
    <scope>NUCLEOTIDE SEQUENCE</scope>
    <source>
        <strain evidence="6">Dzin_1.0</strain>
    </source>
</reference>
<feature type="compositionally biased region" description="Basic residues" evidence="5">
    <location>
        <begin position="1"/>
        <end position="13"/>
    </location>
</feature>
<feature type="compositionally biased region" description="Acidic residues" evidence="5">
    <location>
        <begin position="76"/>
        <end position="100"/>
    </location>
</feature>
<sequence length="674" mass="76823">MGKLGKKARKFAHKNLQSVERMKRKKNSIFKRKAHSQKKPGTTVDSERLRTKQPTEGHSDEITTGGDILNNVLDYSSDEGNDELVEDASDSDGFLSEDSDCPYISEKEDENIFEEKCDHSALLEQNKQLALEIEGHKKKLERLLKKDPKFSEYLEKRKDFLEKSRREENSSDEEGNSSGEDTIEGSPKLKHGKPLSSFTIDVWCWLVMEQPKGPALRNLLNGFHTACQYGIGTSGVSSQKVSSKEAFSKILTFVLLEADGIFCRVLGLSGSCNKDGRLNFRNKSEWGSLRPLVKSYLHSCLLLLNQVTDQEILVFALTRLRASLKFLSDFPSLAGRLIQISVHLWVSGDEKLSLSSFLILRDIASDLSSDWLETCLKKMYKAFVTHCKFFDSNNLEHIEFLSDNIVEVYSLDIQRTYQHVQYSVQQLANVLKQAMKTKKKEDLKKISCWQYTLCTNLWVKFLSCNARDHDLQQVLFMLIEVIRGMSHLFPGPRHVPLRLKCVQMLNHLSCSCGVFIPIAGMVFDCLEQKASGSTGTRKECLKFSSLLKVPKYLLKSQGFHEKCVLSVIEILSAHFAQWSYHVSFPDLATIPLILLKKFHDKATSENLRRPVKRLIDQVERNIEFVGKKRDEVTFSPDDRESIETFLQLERSGSNTPFTQYYASVLKSSHSKSLI</sequence>
<dbReference type="GO" id="GO:0030690">
    <property type="term" value="C:Noc1p-Noc2p complex"/>
    <property type="evidence" value="ECO:0007669"/>
    <property type="project" value="TreeGrafter"/>
</dbReference>
<comment type="caution">
    <text evidence="6">The sequence shown here is derived from an EMBL/GenBank/DDBJ whole genome shotgun (WGS) entry which is preliminary data.</text>
</comment>
<reference evidence="6" key="1">
    <citation type="submission" date="2021-03" db="EMBL/GenBank/DDBJ databases">
        <authorList>
            <person name="Li Z."/>
            <person name="Yang C."/>
        </authorList>
    </citation>
    <scope>NUCLEOTIDE SEQUENCE</scope>
    <source>
        <strain evidence="6">Dzin_1.0</strain>
        <tissue evidence="6">Leaf</tissue>
    </source>
</reference>
<dbReference type="PANTHER" id="PTHR12687:SF8">
    <property type="entry name" value="PROTEIN REBELOTE"/>
    <property type="match status" value="1"/>
</dbReference>
<organism evidence="6 7">
    <name type="scientific">Dioscorea zingiberensis</name>
    <dbReference type="NCBI Taxonomy" id="325984"/>
    <lineage>
        <taxon>Eukaryota</taxon>
        <taxon>Viridiplantae</taxon>
        <taxon>Streptophyta</taxon>
        <taxon>Embryophyta</taxon>
        <taxon>Tracheophyta</taxon>
        <taxon>Spermatophyta</taxon>
        <taxon>Magnoliopsida</taxon>
        <taxon>Liliopsida</taxon>
        <taxon>Dioscoreales</taxon>
        <taxon>Dioscoreaceae</taxon>
        <taxon>Dioscorea</taxon>
    </lineage>
</organism>
<name>A0A9D5CWK7_9LILI</name>
<comment type="subcellular location">
    <subcellularLocation>
        <location evidence="1">Nucleus</location>
    </subcellularLocation>
</comment>
<evidence type="ECO:0000313" key="6">
    <source>
        <dbReference type="EMBL" id="KAJ0980424.1"/>
    </source>
</evidence>
<keyword evidence="4" id="KW-0175">Coiled coil</keyword>
<feature type="compositionally biased region" description="Basic residues" evidence="5">
    <location>
        <begin position="22"/>
        <end position="38"/>
    </location>
</feature>
<dbReference type="SUPFAM" id="SSF48371">
    <property type="entry name" value="ARM repeat"/>
    <property type="match status" value="1"/>
</dbReference>
<feature type="coiled-coil region" evidence="4">
    <location>
        <begin position="119"/>
        <end position="146"/>
    </location>
</feature>
<evidence type="ECO:0000256" key="4">
    <source>
        <dbReference type="SAM" id="Coils"/>
    </source>
</evidence>
<evidence type="ECO:0000256" key="5">
    <source>
        <dbReference type="SAM" id="MobiDB-lite"/>
    </source>
</evidence>
<feature type="region of interest" description="Disordered" evidence="5">
    <location>
        <begin position="163"/>
        <end position="190"/>
    </location>
</feature>
<dbReference type="InterPro" id="IPR005343">
    <property type="entry name" value="Noc2"/>
</dbReference>
<gene>
    <name evidence="6" type="ORF">J5N97_008679</name>
</gene>
<keyword evidence="3" id="KW-0539">Nucleus</keyword>
<accession>A0A9D5CWK7</accession>
<feature type="compositionally biased region" description="Basic and acidic residues" evidence="5">
    <location>
        <begin position="45"/>
        <end position="61"/>
    </location>
</feature>
<evidence type="ECO:0000256" key="2">
    <source>
        <dbReference type="ARBA" id="ARBA00005907"/>
    </source>
</evidence>
<feature type="region of interest" description="Disordered" evidence="5">
    <location>
        <begin position="1"/>
        <end position="101"/>
    </location>
</feature>
<dbReference type="PANTHER" id="PTHR12687">
    <property type="entry name" value="NUCLEOLAR COMPLEX 2 AND RAD4-RELATED"/>
    <property type="match status" value="1"/>
</dbReference>
<dbReference type="Pfam" id="PF03715">
    <property type="entry name" value="Noc2"/>
    <property type="match status" value="1"/>
</dbReference>
<protein>
    <recommendedName>
        <fullName evidence="8">Nucleolar complex protein 2 homolog</fullName>
    </recommendedName>
</protein>
<dbReference type="OrthoDB" id="10266662at2759"/>
<dbReference type="GO" id="GO:0030691">
    <property type="term" value="C:Noc2p-Noc3p complex"/>
    <property type="evidence" value="ECO:0007669"/>
    <property type="project" value="TreeGrafter"/>
</dbReference>
<dbReference type="GO" id="GO:0042273">
    <property type="term" value="P:ribosomal large subunit biogenesis"/>
    <property type="evidence" value="ECO:0007669"/>
    <property type="project" value="TreeGrafter"/>
</dbReference>
<evidence type="ECO:0000256" key="3">
    <source>
        <dbReference type="ARBA" id="ARBA00023242"/>
    </source>
</evidence>
<dbReference type="GO" id="GO:0005654">
    <property type="term" value="C:nucleoplasm"/>
    <property type="evidence" value="ECO:0007669"/>
    <property type="project" value="TreeGrafter"/>
</dbReference>
<dbReference type="AlphaFoldDB" id="A0A9D5CWK7"/>
<dbReference type="Proteomes" id="UP001085076">
    <property type="component" value="Miscellaneous, Linkage group lg02"/>
</dbReference>
<evidence type="ECO:0008006" key="8">
    <source>
        <dbReference type="Google" id="ProtNLM"/>
    </source>
</evidence>
<comment type="similarity">
    <text evidence="2">Belongs to the NOC2 family.</text>
</comment>
<dbReference type="GO" id="GO:0005730">
    <property type="term" value="C:nucleolus"/>
    <property type="evidence" value="ECO:0007669"/>
    <property type="project" value="TreeGrafter"/>
</dbReference>
<dbReference type="InterPro" id="IPR016024">
    <property type="entry name" value="ARM-type_fold"/>
</dbReference>
<dbReference type="EMBL" id="JAGGNH010000002">
    <property type="protein sequence ID" value="KAJ0980424.1"/>
    <property type="molecule type" value="Genomic_DNA"/>
</dbReference>
<evidence type="ECO:0000313" key="7">
    <source>
        <dbReference type="Proteomes" id="UP001085076"/>
    </source>
</evidence>